<dbReference type="AlphaFoldDB" id="A0A4Z1KRS6"/>
<evidence type="ECO:0000256" key="1">
    <source>
        <dbReference type="SAM" id="MobiDB-lite"/>
    </source>
</evidence>
<dbReference type="Proteomes" id="UP000297280">
    <property type="component" value="Unassembled WGS sequence"/>
</dbReference>
<keyword evidence="3" id="KW-1185">Reference proteome</keyword>
<organism evidence="2 3">
    <name type="scientific">Botrytis porri</name>
    <dbReference type="NCBI Taxonomy" id="87229"/>
    <lineage>
        <taxon>Eukaryota</taxon>
        <taxon>Fungi</taxon>
        <taxon>Dikarya</taxon>
        <taxon>Ascomycota</taxon>
        <taxon>Pezizomycotina</taxon>
        <taxon>Leotiomycetes</taxon>
        <taxon>Helotiales</taxon>
        <taxon>Sclerotiniaceae</taxon>
        <taxon>Botrytis</taxon>
    </lineage>
</organism>
<protein>
    <submittedName>
        <fullName evidence="2">Uncharacterized protein</fullName>
    </submittedName>
</protein>
<sequence>MLSSNVNKANLFAKEKVTPKTFPVPRSRHDHYHDAMFRILSEQSSDIEIDMGRRFGGSPPDAPPTHIETYELPYPPASTLYGENE</sequence>
<comment type="caution">
    <text evidence="2">The sequence shown here is derived from an EMBL/GenBank/DDBJ whole genome shotgun (WGS) entry which is preliminary data.</text>
</comment>
<gene>
    <name evidence="2" type="ORF">BPOR_0457g00100</name>
</gene>
<feature type="region of interest" description="Disordered" evidence="1">
    <location>
        <begin position="50"/>
        <end position="85"/>
    </location>
</feature>
<reference evidence="2 3" key="1">
    <citation type="submission" date="2017-12" db="EMBL/GenBank/DDBJ databases">
        <title>Comparative genomics of Botrytis spp.</title>
        <authorList>
            <person name="Valero-Jimenez C.A."/>
            <person name="Tapia P."/>
            <person name="Veloso J."/>
            <person name="Silva-Moreno E."/>
            <person name="Staats M."/>
            <person name="Valdes J.H."/>
            <person name="Van Kan J.A.L."/>
        </authorList>
    </citation>
    <scope>NUCLEOTIDE SEQUENCE [LARGE SCALE GENOMIC DNA]</scope>
    <source>
        <strain evidence="2 3">MUCL3349</strain>
    </source>
</reference>
<accession>A0A4Z1KRS6</accession>
<evidence type="ECO:0000313" key="2">
    <source>
        <dbReference type="EMBL" id="TGO84865.1"/>
    </source>
</evidence>
<proteinExistence type="predicted"/>
<name>A0A4Z1KRS6_9HELO</name>
<dbReference type="EMBL" id="PQXO01000456">
    <property type="protein sequence ID" value="TGO84865.1"/>
    <property type="molecule type" value="Genomic_DNA"/>
</dbReference>
<evidence type="ECO:0000313" key="3">
    <source>
        <dbReference type="Proteomes" id="UP000297280"/>
    </source>
</evidence>